<dbReference type="RefSeq" id="WP_318596448.1">
    <property type="nucleotide sequence ID" value="NZ_JAWSTH010000013.1"/>
</dbReference>
<gene>
    <name evidence="2" type="ORF">R7226_07585</name>
</gene>
<dbReference type="EMBL" id="JAWSTH010000013">
    <property type="protein sequence ID" value="MDW5594191.1"/>
    <property type="molecule type" value="Genomic_DNA"/>
</dbReference>
<organism evidence="2 3">
    <name type="scientific">Conexibacter stalactiti</name>
    <dbReference type="NCBI Taxonomy" id="1940611"/>
    <lineage>
        <taxon>Bacteria</taxon>
        <taxon>Bacillati</taxon>
        <taxon>Actinomycetota</taxon>
        <taxon>Thermoleophilia</taxon>
        <taxon>Solirubrobacterales</taxon>
        <taxon>Conexibacteraceae</taxon>
        <taxon>Conexibacter</taxon>
    </lineage>
</organism>
<evidence type="ECO:0000313" key="2">
    <source>
        <dbReference type="EMBL" id="MDW5594191.1"/>
    </source>
</evidence>
<dbReference type="Proteomes" id="UP001284601">
    <property type="component" value="Unassembled WGS sequence"/>
</dbReference>
<keyword evidence="3" id="KW-1185">Reference proteome</keyword>
<sequence length="478" mass="51566">MASSAGAGENTDCDLVGMLWDLLSRPGSEYYLGSIIRNGLRVPSLGIDIAPFPRIDVGDIPEQTMFQWALEYMGISMSRTVLGGIDTYQSGTMQCTPVSRDQTDVRLGLTFGLVDFTGAYDVGLSGVSGCAIKTAETILGGGSVAAGPGEDERLALASWYGDVALNESDNGQVLDGAYWLHQDTLQEITMADTPAARQYRESLAKQRESADAVTAATKWYRDERDGKNPPGPPPEIGDDEQYAGGFATYIDLLWAVDHARRAAGAPLEPGNDHAELMNAMTQFNGQVLKFQDDHPREVPAGTVMRAVADGEPLAQAELERLGVKGIPQFGEDSNAVTHHVPTWPVDRERARQAHLARAADRAGAPNAWFHVRGTFKDEAQVLTLTAAAAFTARGEGLYANVTEVGIRMANLHITLGNKDGWNSQPGLYERAASWIANTQAFQDLLKSKLEAALDSPQNRQKLTDALNAGLRKLGLQPV</sequence>
<comment type="caution">
    <text evidence="2">The sequence shown here is derived from an EMBL/GenBank/DDBJ whole genome shotgun (WGS) entry which is preliminary data.</text>
</comment>
<accession>A0ABU4HLL5</accession>
<reference evidence="3" key="1">
    <citation type="submission" date="2023-07" db="EMBL/GenBank/DDBJ databases">
        <title>Conexibacter stalactiti sp. nov., isolated from stalactites in a lava cave and emended description of the genus Conexibacter.</title>
        <authorList>
            <person name="Lee S.D."/>
        </authorList>
    </citation>
    <scope>NUCLEOTIDE SEQUENCE [LARGE SCALE GENOMIC DNA]</scope>
    <source>
        <strain evidence="3">KCTC 39840</strain>
    </source>
</reference>
<protein>
    <submittedName>
        <fullName evidence="2">Uncharacterized protein</fullName>
    </submittedName>
</protein>
<evidence type="ECO:0000256" key="1">
    <source>
        <dbReference type="SAM" id="MobiDB-lite"/>
    </source>
</evidence>
<reference evidence="2 3" key="2">
    <citation type="submission" date="2023-10" db="EMBL/GenBank/DDBJ databases">
        <authorList>
            <person name="Han X.F."/>
        </authorList>
    </citation>
    <scope>NUCLEOTIDE SEQUENCE [LARGE SCALE GENOMIC DNA]</scope>
    <source>
        <strain evidence="2 3">KCTC 39840</strain>
    </source>
</reference>
<feature type="region of interest" description="Disordered" evidence="1">
    <location>
        <begin position="217"/>
        <end position="241"/>
    </location>
</feature>
<proteinExistence type="predicted"/>
<name>A0ABU4HLL5_9ACTN</name>
<evidence type="ECO:0000313" key="3">
    <source>
        <dbReference type="Proteomes" id="UP001284601"/>
    </source>
</evidence>